<evidence type="ECO:0000256" key="1">
    <source>
        <dbReference type="ARBA" id="ARBA00004123"/>
    </source>
</evidence>
<organism evidence="8 9">
    <name type="scientific">Blastomyces gilchristii (strain SLH14081)</name>
    <name type="common">Blastomyces dermatitidis</name>
    <dbReference type="NCBI Taxonomy" id="559298"/>
    <lineage>
        <taxon>Eukaryota</taxon>
        <taxon>Fungi</taxon>
        <taxon>Dikarya</taxon>
        <taxon>Ascomycota</taxon>
        <taxon>Pezizomycotina</taxon>
        <taxon>Eurotiomycetes</taxon>
        <taxon>Eurotiomycetidae</taxon>
        <taxon>Onygenales</taxon>
        <taxon>Ajellomycetaceae</taxon>
        <taxon>Blastomyces</taxon>
    </lineage>
</organism>
<dbReference type="Gene3D" id="2.20.25.10">
    <property type="match status" value="1"/>
</dbReference>
<evidence type="ECO:0000256" key="7">
    <source>
        <dbReference type="ARBA" id="ARBA00083044"/>
    </source>
</evidence>
<evidence type="ECO:0000256" key="5">
    <source>
        <dbReference type="ARBA" id="ARBA00023242"/>
    </source>
</evidence>
<keyword evidence="5" id="KW-0539">Nucleus</keyword>
<sequence>MKILTANFLTCAVKACKASPAAFPLHFSDAELEQEETEFQADFLRNILPRIDWEALVVTAGELGFTSITSAKPEGDAVTDELLQELHRFLLETHVMEGKLVCGNCGHEYRIKEGIPNFLLPSHLGAYGIANGQMESEKCNREIKRGHNIRVTTLMI</sequence>
<dbReference type="PANTHER" id="PTHR12773:SF0">
    <property type="entry name" value="MULTIFUNCTIONAL METHYLTRANSFERASE SUBUNIT TRM112-LIKE PROTEIN"/>
    <property type="match status" value="1"/>
</dbReference>
<gene>
    <name evidence="8" type="ORF">BDBG_01702</name>
</gene>
<dbReference type="PANTHER" id="PTHR12773">
    <property type="entry name" value="UPF0315 PROTEIN-RELATED"/>
    <property type="match status" value="1"/>
</dbReference>
<dbReference type="GO" id="GO:0005737">
    <property type="term" value="C:cytoplasm"/>
    <property type="evidence" value="ECO:0007669"/>
    <property type="project" value="UniProtKB-SubCell"/>
</dbReference>
<keyword evidence="8" id="KW-0489">Methyltransferase</keyword>
<dbReference type="VEuPathDB" id="FungiDB:BDBG_01702"/>
<evidence type="ECO:0000256" key="3">
    <source>
        <dbReference type="ARBA" id="ARBA00007980"/>
    </source>
</evidence>
<dbReference type="STRING" id="559298.A0A179UC32"/>
<evidence type="ECO:0000256" key="4">
    <source>
        <dbReference type="ARBA" id="ARBA00022490"/>
    </source>
</evidence>
<keyword evidence="8" id="KW-0808">Transferase</keyword>
<dbReference type="KEGG" id="bgh:BDBG_01702"/>
<dbReference type="GO" id="GO:0005634">
    <property type="term" value="C:nucleus"/>
    <property type="evidence" value="ECO:0007669"/>
    <property type="project" value="UniProtKB-SubCell"/>
</dbReference>
<keyword evidence="4" id="KW-0963">Cytoplasm</keyword>
<dbReference type="FunFam" id="2.20.25.10:FF:000021">
    <property type="entry name" value="Multifunctional methyltransferase subunit trm112"/>
    <property type="match status" value="1"/>
</dbReference>
<dbReference type="GO" id="GO:0046982">
    <property type="term" value="F:protein heterodimerization activity"/>
    <property type="evidence" value="ECO:0007669"/>
    <property type="project" value="InterPro"/>
</dbReference>
<dbReference type="Proteomes" id="UP000002038">
    <property type="component" value="Unassembled WGS sequence"/>
</dbReference>
<dbReference type="CDD" id="cd21089">
    <property type="entry name" value="Trm112-like"/>
    <property type="match status" value="1"/>
</dbReference>
<dbReference type="GO" id="GO:0008168">
    <property type="term" value="F:methyltransferase activity"/>
    <property type="evidence" value="ECO:0007669"/>
    <property type="project" value="UniProtKB-KW"/>
</dbReference>
<comment type="subcellular location">
    <subcellularLocation>
        <location evidence="2">Cytoplasm</location>
    </subcellularLocation>
    <subcellularLocation>
        <location evidence="1">Nucleus</location>
    </subcellularLocation>
</comment>
<dbReference type="GO" id="GO:0030488">
    <property type="term" value="P:tRNA methylation"/>
    <property type="evidence" value="ECO:0007669"/>
    <property type="project" value="TreeGrafter"/>
</dbReference>
<proteinExistence type="inferred from homology"/>
<evidence type="ECO:0000313" key="8">
    <source>
        <dbReference type="EMBL" id="OAT05283.1"/>
    </source>
</evidence>
<dbReference type="InterPro" id="IPR005651">
    <property type="entry name" value="Trm112-like"/>
</dbReference>
<keyword evidence="9" id="KW-1185">Reference proteome</keyword>
<evidence type="ECO:0000256" key="2">
    <source>
        <dbReference type="ARBA" id="ARBA00004496"/>
    </source>
</evidence>
<dbReference type="GO" id="GO:0070476">
    <property type="term" value="P:rRNA (guanine-N7)-methylation"/>
    <property type="evidence" value="ECO:0007669"/>
    <property type="project" value="TreeGrafter"/>
</dbReference>
<evidence type="ECO:0000313" key="9">
    <source>
        <dbReference type="Proteomes" id="UP000002038"/>
    </source>
</evidence>
<dbReference type="OrthoDB" id="2187549at2759"/>
<reference evidence="9" key="1">
    <citation type="journal article" date="2015" name="PLoS Genet.">
        <title>The dynamic genome and transcriptome of the human fungal pathogen Blastomyces and close relative Emmonsia.</title>
        <authorList>
            <person name="Munoz J.F."/>
            <person name="Gauthier G.M."/>
            <person name="Desjardins C.A."/>
            <person name="Gallo J.E."/>
            <person name="Holder J."/>
            <person name="Sullivan T.D."/>
            <person name="Marty A.J."/>
            <person name="Carmen J.C."/>
            <person name="Chen Z."/>
            <person name="Ding L."/>
            <person name="Gujja S."/>
            <person name="Magrini V."/>
            <person name="Misas E."/>
            <person name="Mitreva M."/>
            <person name="Priest M."/>
            <person name="Saif S."/>
            <person name="Whiston E.A."/>
            <person name="Young S."/>
            <person name="Zeng Q."/>
            <person name="Goldman W.E."/>
            <person name="Mardis E.R."/>
            <person name="Taylor J.W."/>
            <person name="McEwen J.G."/>
            <person name="Clay O.K."/>
            <person name="Klein B.S."/>
            <person name="Cuomo C.A."/>
        </authorList>
    </citation>
    <scope>NUCLEOTIDE SEQUENCE [LARGE SCALE GENOMIC DNA]</scope>
    <source>
        <strain evidence="9">SLH14081</strain>
    </source>
</reference>
<dbReference type="InterPro" id="IPR039127">
    <property type="entry name" value="Trm112"/>
</dbReference>
<dbReference type="AlphaFoldDB" id="A0A179UC32"/>
<dbReference type="RefSeq" id="XP_031576642.1">
    <property type="nucleotide sequence ID" value="XM_031720446.1"/>
</dbReference>
<dbReference type="Pfam" id="PF03966">
    <property type="entry name" value="Trm112p"/>
    <property type="match status" value="1"/>
</dbReference>
<accession>A0A179UC32</accession>
<dbReference type="EMBL" id="GG657450">
    <property type="protein sequence ID" value="OAT05283.1"/>
    <property type="molecule type" value="Genomic_DNA"/>
</dbReference>
<comment type="similarity">
    <text evidence="3">Belongs to the TRM112 family.</text>
</comment>
<evidence type="ECO:0000256" key="6">
    <source>
        <dbReference type="ARBA" id="ARBA00069342"/>
    </source>
</evidence>
<protein>
    <recommendedName>
        <fullName evidence="6">Multifunctional methyltransferase subunit trm112</fullName>
    </recommendedName>
    <alternativeName>
        <fullName evidence="7">eRF1 methyltransferase subunit trm112</fullName>
    </alternativeName>
</protein>
<name>A0A179UC32_BLAGS</name>
<dbReference type="SUPFAM" id="SSF158997">
    <property type="entry name" value="Trm112p-like"/>
    <property type="match status" value="1"/>
</dbReference>
<dbReference type="GeneID" id="8506612"/>